<evidence type="ECO:0000313" key="2">
    <source>
        <dbReference type="Proteomes" id="UP000887458"/>
    </source>
</evidence>
<reference evidence="1 2" key="2">
    <citation type="journal article" date="2022" name="Mol. Biol. Evol.">
        <title>Comparative Genomics Reveals Insights into the Divergent Evolution of Astigmatic Mites and Household Pest Adaptations.</title>
        <authorList>
            <person name="Xiong Q."/>
            <person name="Wan A.T."/>
            <person name="Liu X."/>
            <person name="Fung C.S."/>
            <person name="Xiao X."/>
            <person name="Malainual N."/>
            <person name="Hou J."/>
            <person name="Wang L."/>
            <person name="Wang M."/>
            <person name="Yang K.Y."/>
            <person name="Cui Y."/>
            <person name="Leung E.L."/>
            <person name="Nong W."/>
            <person name="Shin S.K."/>
            <person name="Au S.W."/>
            <person name="Jeong K.Y."/>
            <person name="Chew F.T."/>
            <person name="Hui J.H."/>
            <person name="Leung T.F."/>
            <person name="Tungtrongchitr A."/>
            <person name="Zhong N."/>
            <person name="Liu Z."/>
            <person name="Tsui S.K."/>
        </authorList>
    </citation>
    <scope>NUCLEOTIDE SEQUENCE [LARGE SCALE GENOMIC DNA]</scope>
    <source>
        <strain evidence="1">Derp</strain>
    </source>
</reference>
<accession>A0ABQ8JVV3</accession>
<protein>
    <submittedName>
        <fullName evidence="1">Uncharacterized protein</fullName>
    </submittedName>
</protein>
<organism evidence="1 2">
    <name type="scientific">Dermatophagoides pteronyssinus</name>
    <name type="common">European house dust mite</name>
    <dbReference type="NCBI Taxonomy" id="6956"/>
    <lineage>
        <taxon>Eukaryota</taxon>
        <taxon>Metazoa</taxon>
        <taxon>Ecdysozoa</taxon>
        <taxon>Arthropoda</taxon>
        <taxon>Chelicerata</taxon>
        <taxon>Arachnida</taxon>
        <taxon>Acari</taxon>
        <taxon>Acariformes</taxon>
        <taxon>Sarcoptiformes</taxon>
        <taxon>Astigmata</taxon>
        <taxon>Psoroptidia</taxon>
        <taxon>Analgoidea</taxon>
        <taxon>Pyroglyphidae</taxon>
        <taxon>Dermatophagoidinae</taxon>
        <taxon>Dermatophagoides</taxon>
    </lineage>
</organism>
<proteinExistence type="predicted"/>
<reference evidence="1 2" key="1">
    <citation type="journal article" date="2018" name="J. Allergy Clin. Immunol.">
        <title>High-quality assembly of Dermatophagoides pteronyssinus genome and transcriptome reveals a wide range of novel allergens.</title>
        <authorList>
            <person name="Liu X.Y."/>
            <person name="Yang K.Y."/>
            <person name="Wang M.Q."/>
            <person name="Kwok J.S."/>
            <person name="Zeng X."/>
            <person name="Yang Z."/>
            <person name="Xiao X.J."/>
            <person name="Lau C.P."/>
            <person name="Li Y."/>
            <person name="Huang Z.M."/>
            <person name="Ba J.G."/>
            <person name="Yim A.K."/>
            <person name="Ouyang C.Y."/>
            <person name="Ngai S.M."/>
            <person name="Chan T.F."/>
            <person name="Leung E.L."/>
            <person name="Liu L."/>
            <person name="Liu Z.G."/>
            <person name="Tsui S.K."/>
        </authorList>
    </citation>
    <scope>NUCLEOTIDE SEQUENCE [LARGE SCALE GENOMIC DNA]</scope>
    <source>
        <strain evidence="1">Derp</strain>
    </source>
</reference>
<evidence type="ECO:0000313" key="1">
    <source>
        <dbReference type="EMBL" id="KAH9426535.1"/>
    </source>
</evidence>
<comment type="caution">
    <text evidence="1">The sequence shown here is derived from an EMBL/GenBank/DDBJ whole genome shotgun (WGS) entry which is preliminary data.</text>
</comment>
<dbReference type="Proteomes" id="UP000887458">
    <property type="component" value="Unassembled WGS sequence"/>
</dbReference>
<keyword evidence="2" id="KW-1185">Reference proteome</keyword>
<gene>
    <name evidence="1" type="ORF">DERP_002634</name>
</gene>
<sequence length="174" mass="20042">MILIKNEVNSVLSIKNFASPYGITCRSAFDKLGDQSDIFHDLAEGVNSTIIAKGQIRLEIGLNLLKFGSKRLAKIELAVRLVEIFPEMMENPSDYAIYFFIIESNIFCFRHLPNICELRSSVTGYSFVPRENGLATPKVHFISHYPELTEFYGPLSWFAFIKYERVHSYLRKTY</sequence>
<dbReference type="EMBL" id="NJHN03000008">
    <property type="protein sequence ID" value="KAH9426535.1"/>
    <property type="molecule type" value="Genomic_DNA"/>
</dbReference>
<name>A0ABQ8JVV3_DERPT</name>